<sequence length="145" mass="16103">MNDPLTHNRYSKSGEQRVVYHNNGAYINAAPPETKAYMAALLTSLTNHVQALSAGCESKLAFTIRVVCHGAGLDLFQIAEADDILKKRFDNLCEQGVRFLACANTMRARNLEIKNLYRLSEDDVVPSGVAELAYLQIQGFAYIHL</sequence>
<evidence type="ECO:0000313" key="1">
    <source>
        <dbReference type="EMBL" id="MBB5091361.1"/>
    </source>
</evidence>
<dbReference type="Pfam" id="PF02635">
    <property type="entry name" value="DsrE"/>
    <property type="match status" value="1"/>
</dbReference>
<dbReference type="InterPro" id="IPR003787">
    <property type="entry name" value="Sulphur_relay_DsrE/F-like"/>
</dbReference>
<accession>A0A7W8ALD7</accession>
<keyword evidence="2" id="KW-1185">Reference proteome</keyword>
<dbReference type="EMBL" id="JACHIL010000003">
    <property type="protein sequence ID" value="MBB5091361.1"/>
    <property type="molecule type" value="Genomic_DNA"/>
</dbReference>
<dbReference type="PANTHER" id="PTHR37691:SF1">
    <property type="entry name" value="BLR3518 PROTEIN"/>
    <property type="match status" value="1"/>
</dbReference>
<dbReference type="RefSeq" id="WP_151159451.1">
    <property type="nucleotide sequence ID" value="NZ_JACHIL010000003.1"/>
</dbReference>
<name>A0A7W8ALD7_9HYPH</name>
<dbReference type="Gene3D" id="3.40.1260.10">
    <property type="entry name" value="DsrEFH-like"/>
    <property type="match status" value="1"/>
</dbReference>
<organism evidence="1 2">
    <name type="scientific">Pseudochrobactrum saccharolyticum</name>
    <dbReference type="NCBI Taxonomy" id="354352"/>
    <lineage>
        <taxon>Bacteria</taxon>
        <taxon>Pseudomonadati</taxon>
        <taxon>Pseudomonadota</taxon>
        <taxon>Alphaproteobacteria</taxon>
        <taxon>Hyphomicrobiales</taxon>
        <taxon>Brucellaceae</taxon>
        <taxon>Pseudochrobactrum</taxon>
    </lineage>
</organism>
<proteinExistence type="predicted"/>
<dbReference type="Proteomes" id="UP000531231">
    <property type="component" value="Unassembled WGS sequence"/>
</dbReference>
<evidence type="ECO:0008006" key="3">
    <source>
        <dbReference type="Google" id="ProtNLM"/>
    </source>
</evidence>
<evidence type="ECO:0000313" key="2">
    <source>
        <dbReference type="Proteomes" id="UP000531231"/>
    </source>
</evidence>
<gene>
    <name evidence="1" type="ORF">HNQ68_001902</name>
</gene>
<reference evidence="1 2" key="1">
    <citation type="submission" date="2020-08" db="EMBL/GenBank/DDBJ databases">
        <title>Genomic Encyclopedia of Type Strains, Phase IV (KMG-IV): sequencing the most valuable type-strain genomes for metagenomic binning, comparative biology and taxonomic classification.</title>
        <authorList>
            <person name="Goeker M."/>
        </authorList>
    </citation>
    <scope>NUCLEOTIDE SEQUENCE [LARGE SCALE GENOMIC DNA]</scope>
    <source>
        <strain evidence="1 2">DSM 25620</strain>
    </source>
</reference>
<dbReference type="PANTHER" id="PTHR37691">
    <property type="entry name" value="BLR3518 PROTEIN"/>
    <property type="match status" value="1"/>
</dbReference>
<dbReference type="AlphaFoldDB" id="A0A7W8ALD7"/>
<comment type="caution">
    <text evidence="1">The sequence shown here is derived from an EMBL/GenBank/DDBJ whole genome shotgun (WGS) entry which is preliminary data.</text>
</comment>
<dbReference type="InterPro" id="IPR027396">
    <property type="entry name" value="DsrEFH-like"/>
</dbReference>
<protein>
    <recommendedName>
        <fullName evidence="3">DsrE family protein</fullName>
    </recommendedName>
</protein>
<dbReference type="SUPFAM" id="SSF75169">
    <property type="entry name" value="DsrEFH-like"/>
    <property type="match status" value="1"/>
</dbReference>